<feature type="transmembrane region" description="Helical" evidence="1">
    <location>
        <begin position="221"/>
        <end position="242"/>
    </location>
</feature>
<sequence>MSGWPAPAAATWSVAVGPAGLLAVGLAAVAAALAFRPRVVLDAPREAPGPVASRLVVAAVGLLAAAAWSWLGPRQLVLVGLGLAVAGATVRSVRRGRRRADADRRRGEVLEVCEAMAADLAAGQPPVRALERAADEWPELAPVAVAARVDADVPGALRAVGLLAGAGELRGVAAAWQVAHETGSGLAPAIAQAASAARGRRRTSRLVAAELAGARATARTLAALPALVALMAIGIGTDPVGFLTGTTGGLVCLTLGLGLSWLGLAWLERIGDRVLR</sequence>
<proteinExistence type="predicted"/>
<protein>
    <submittedName>
        <fullName evidence="2">Tight adherence protein B</fullName>
    </submittedName>
</protein>
<reference evidence="2 3" key="1">
    <citation type="submission" date="2018-11" db="EMBL/GenBank/DDBJ databases">
        <title>Sequencing the genomes of 1000 actinobacteria strains.</title>
        <authorList>
            <person name="Klenk H.-P."/>
        </authorList>
    </citation>
    <scope>NUCLEOTIDE SEQUENCE [LARGE SCALE GENOMIC DNA]</scope>
    <source>
        <strain evidence="2 3">DSM 12652</strain>
    </source>
</reference>
<evidence type="ECO:0000313" key="3">
    <source>
        <dbReference type="Proteomes" id="UP000281738"/>
    </source>
</evidence>
<feature type="transmembrane region" description="Helical" evidence="1">
    <location>
        <begin position="47"/>
        <end position="70"/>
    </location>
</feature>
<evidence type="ECO:0000256" key="1">
    <source>
        <dbReference type="SAM" id="Phobius"/>
    </source>
</evidence>
<name>A0A3N2CP93_9ACTN</name>
<keyword evidence="3" id="KW-1185">Reference proteome</keyword>
<dbReference type="OrthoDB" id="3830559at2"/>
<comment type="caution">
    <text evidence="2">The sequence shown here is derived from an EMBL/GenBank/DDBJ whole genome shotgun (WGS) entry which is preliminary data.</text>
</comment>
<dbReference type="PANTHER" id="PTHR35007">
    <property type="entry name" value="INTEGRAL MEMBRANE PROTEIN-RELATED"/>
    <property type="match status" value="1"/>
</dbReference>
<keyword evidence="1" id="KW-0472">Membrane</keyword>
<gene>
    <name evidence="2" type="ORF">EDD33_0160</name>
</gene>
<dbReference type="Proteomes" id="UP000281738">
    <property type="component" value="Unassembled WGS sequence"/>
</dbReference>
<feature type="transmembrane region" description="Helical" evidence="1">
    <location>
        <begin position="248"/>
        <end position="267"/>
    </location>
</feature>
<keyword evidence="1" id="KW-0812">Transmembrane</keyword>
<feature type="transmembrane region" description="Helical" evidence="1">
    <location>
        <begin position="12"/>
        <end position="35"/>
    </location>
</feature>
<feature type="transmembrane region" description="Helical" evidence="1">
    <location>
        <begin position="76"/>
        <end position="94"/>
    </location>
</feature>
<accession>A0A3N2CP93</accession>
<dbReference type="PANTHER" id="PTHR35007:SF4">
    <property type="entry name" value="CONSERVED TRANSMEMBRANE PROTEIN-RELATED"/>
    <property type="match status" value="1"/>
</dbReference>
<dbReference type="AlphaFoldDB" id="A0A3N2CP93"/>
<keyword evidence="1" id="KW-1133">Transmembrane helix</keyword>
<dbReference type="EMBL" id="RKHO01000001">
    <property type="protein sequence ID" value="ROR89340.1"/>
    <property type="molecule type" value="Genomic_DNA"/>
</dbReference>
<evidence type="ECO:0000313" key="2">
    <source>
        <dbReference type="EMBL" id="ROR89340.1"/>
    </source>
</evidence>
<dbReference type="RefSeq" id="WP_123388717.1">
    <property type="nucleotide sequence ID" value="NZ_RKHO01000001.1"/>
</dbReference>
<organism evidence="2 3">
    <name type="scientific">Nocardioides aurantiacus</name>
    <dbReference type="NCBI Taxonomy" id="86796"/>
    <lineage>
        <taxon>Bacteria</taxon>
        <taxon>Bacillati</taxon>
        <taxon>Actinomycetota</taxon>
        <taxon>Actinomycetes</taxon>
        <taxon>Propionibacteriales</taxon>
        <taxon>Nocardioidaceae</taxon>
        <taxon>Nocardioides</taxon>
    </lineage>
</organism>